<dbReference type="InterPro" id="IPR000551">
    <property type="entry name" value="MerR-type_HTH_dom"/>
</dbReference>
<keyword evidence="1" id="KW-0238">DNA-binding</keyword>
<dbReference type="InterPro" id="IPR046938">
    <property type="entry name" value="DNA_clamp_sf"/>
</dbReference>
<feature type="domain" description="HTH merR-type" evidence="3">
    <location>
        <begin position="11"/>
        <end position="81"/>
    </location>
</feature>
<dbReference type="InterPro" id="IPR001001">
    <property type="entry name" value="DNA_polIII_beta"/>
</dbReference>
<sequence>MDDTDTDTDMLMSIGAFARRVGLAPRALRFYDDCEVLRPAHVDDATGYRYYAPEQQARAVLVRRLREAGVPLTDAAVVLDGAREEARAVLQEHVARARETAASAQVVIQEILSTLPDGTPWTTEAEANWTTEAKAKVCVGGAELASAVRQVAPAVAAGPVREEFPVLGHILIEIDGQEVRLVATDGYRLAVRTLRAMSTEGDSWRVLVAAAEMKDAAAWAMRMPDVSIEADREGARLRSGAYSRTLPTADETALPFPDYRMVLDNFPMARHRIITDRAALRTALAEAGFGDAPIILRTAEQRLTLTPAEPEPEPGSDRDPGPGPEELTLPAICTGPPLRIAFAPEVLLAAIEAGVGPDVLLEISSPDQPVVARSADQGSFTTLVMPVHDAAADK</sequence>
<dbReference type="RefSeq" id="WP_382047336.1">
    <property type="nucleotide sequence ID" value="NZ_JBHSKJ010000017.1"/>
</dbReference>
<name>A0ABW0A6S4_9ACTN</name>
<evidence type="ECO:0000313" key="4">
    <source>
        <dbReference type="EMBL" id="MFC5148275.1"/>
    </source>
</evidence>
<dbReference type="PANTHER" id="PTHR30204">
    <property type="entry name" value="REDOX-CYCLING DRUG-SENSING TRANSCRIPTIONAL ACTIVATOR SOXR"/>
    <property type="match status" value="1"/>
</dbReference>
<dbReference type="InterPro" id="IPR009061">
    <property type="entry name" value="DNA-bd_dom_put_sf"/>
</dbReference>
<dbReference type="Pfam" id="PF13411">
    <property type="entry name" value="MerR_1"/>
    <property type="match status" value="1"/>
</dbReference>
<protein>
    <submittedName>
        <fullName evidence="4">MerR family transcriptional regulator</fullName>
    </submittedName>
</protein>
<dbReference type="PANTHER" id="PTHR30204:SF97">
    <property type="entry name" value="MERR FAMILY REGULATORY PROTEIN"/>
    <property type="match status" value="1"/>
</dbReference>
<evidence type="ECO:0000256" key="1">
    <source>
        <dbReference type="ARBA" id="ARBA00023125"/>
    </source>
</evidence>
<dbReference type="EMBL" id="JBHSKJ010000017">
    <property type="protein sequence ID" value="MFC5148275.1"/>
    <property type="molecule type" value="Genomic_DNA"/>
</dbReference>
<gene>
    <name evidence="4" type="ORF">ACFPP6_26750</name>
</gene>
<dbReference type="InterPro" id="IPR047057">
    <property type="entry name" value="MerR_fam"/>
</dbReference>
<dbReference type="Gene3D" id="3.10.150.10">
    <property type="entry name" value="DNA Polymerase III, subunit A, domain 2"/>
    <property type="match status" value="2"/>
</dbReference>
<dbReference type="InterPro" id="IPR022637">
    <property type="entry name" value="DNA_polIII_beta_cen"/>
</dbReference>
<evidence type="ECO:0000313" key="5">
    <source>
        <dbReference type="Proteomes" id="UP001596222"/>
    </source>
</evidence>
<organism evidence="4 5">
    <name type="scientific">Streptomyces aureoversilis</name>
    <dbReference type="NCBI Taxonomy" id="67277"/>
    <lineage>
        <taxon>Bacteria</taxon>
        <taxon>Bacillati</taxon>
        <taxon>Actinomycetota</taxon>
        <taxon>Actinomycetes</taxon>
        <taxon>Kitasatosporales</taxon>
        <taxon>Streptomycetaceae</taxon>
        <taxon>Streptomyces</taxon>
    </lineage>
</organism>
<accession>A0ABW0A6S4</accession>
<comment type="caution">
    <text evidence="4">The sequence shown here is derived from an EMBL/GenBank/DDBJ whole genome shotgun (WGS) entry which is preliminary data.</text>
</comment>
<keyword evidence="5" id="KW-1185">Reference proteome</keyword>
<reference evidence="5" key="1">
    <citation type="journal article" date="2019" name="Int. J. Syst. Evol. Microbiol.">
        <title>The Global Catalogue of Microorganisms (GCM) 10K type strain sequencing project: providing services to taxonomists for standard genome sequencing and annotation.</title>
        <authorList>
            <consortium name="The Broad Institute Genomics Platform"/>
            <consortium name="The Broad Institute Genome Sequencing Center for Infectious Disease"/>
            <person name="Wu L."/>
            <person name="Ma J."/>
        </authorList>
    </citation>
    <scope>NUCLEOTIDE SEQUENCE [LARGE SCALE GENOMIC DNA]</scope>
    <source>
        <strain evidence="5">CGMCC 4.1641</strain>
    </source>
</reference>
<dbReference type="SUPFAM" id="SSF55979">
    <property type="entry name" value="DNA clamp"/>
    <property type="match status" value="2"/>
</dbReference>
<feature type="region of interest" description="Disordered" evidence="2">
    <location>
        <begin position="305"/>
        <end position="329"/>
    </location>
</feature>
<dbReference type="Proteomes" id="UP001596222">
    <property type="component" value="Unassembled WGS sequence"/>
</dbReference>
<dbReference type="SMART" id="SM00480">
    <property type="entry name" value="POL3Bc"/>
    <property type="match status" value="1"/>
</dbReference>
<evidence type="ECO:0000256" key="2">
    <source>
        <dbReference type="SAM" id="MobiDB-lite"/>
    </source>
</evidence>
<dbReference type="SUPFAM" id="SSF46955">
    <property type="entry name" value="Putative DNA-binding domain"/>
    <property type="match status" value="1"/>
</dbReference>
<dbReference type="PROSITE" id="PS50937">
    <property type="entry name" value="HTH_MERR_2"/>
    <property type="match status" value="1"/>
</dbReference>
<evidence type="ECO:0000259" key="3">
    <source>
        <dbReference type="PROSITE" id="PS50937"/>
    </source>
</evidence>
<dbReference type="Pfam" id="PF02767">
    <property type="entry name" value="DNA_pol3_beta_2"/>
    <property type="match status" value="1"/>
</dbReference>
<dbReference type="SMART" id="SM00422">
    <property type="entry name" value="HTH_MERR"/>
    <property type="match status" value="1"/>
</dbReference>
<proteinExistence type="predicted"/>
<dbReference type="CDD" id="cd00140">
    <property type="entry name" value="beta_clamp"/>
    <property type="match status" value="1"/>
</dbReference>
<dbReference type="Gene3D" id="1.10.1660.10">
    <property type="match status" value="1"/>
</dbReference>